<dbReference type="PANTHER" id="PTHR48101">
    <property type="entry name" value="METHYLMALONYL-COA MUTASE, MITOCHONDRIAL-RELATED"/>
    <property type="match status" value="1"/>
</dbReference>
<evidence type="ECO:0000256" key="3">
    <source>
        <dbReference type="ARBA" id="ARBA00012398"/>
    </source>
</evidence>
<comment type="similarity">
    <text evidence="2">Belongs to the methylmalonyl-CoA mutase family.</text>
</comment>
<keyword evidence="4" id="KW-0846">Cobalamin</keyword>
<dbReference type="EC" id="5.4.99.2" evidence="3"/>
<dbReference type="Proteomes" id="UP001595752">
    <property type="component" value="Unassembled WGS sequence"/>
</dbReference>
<dbReference type="RefSeq" id="WP_377912670.1">
    <property type="nucleotide sequence ID" value="NZ_JBHRZT010000020.1"/>
</dbReference>
<keyword evidence="9" id="KW-1185">Reference proteome</keyword>
<evidence type="ECO:0000256" key="1">
    <source>
        <dbReference type="ARBA" id="ARBA00001922"/>
    </source>
</evidence>
<organism evidence="8 9">
    <name type="scientific">Bacillus songklensis</name>
    <dbReference type="NCBI Taxonomy" id="1069116"/>
    <lineage>
        <taxon>Bacteria</taxon>
        <taxon>Bacillati</taxon>
        <taxon>Bacillota</taxon>
        <taxon>Bacilli</taxon>
        <taxon>Bacillales</taxon>
        <taxon>Bacillaceae</taxon>
        <taxon>Bacillus</taxon>
    </lineage>
</organism>
<dbReference type="CDD" id="cd03677">
    <property type="entry name" value="MM_CoA_mutase_beta"/>
    <property type="match status" value="1"/>
</dbReference>
<name>A0ABV8AXY2_9BACI</name>
<evidence type="ECO:0000313" key="8">
    <source>
        <dbReference type="EMBL" id="MFC3882842.1"/>
    </source>
</evidence>
<evidence type="ECO:0000256" key="5">
    <source>
        <dbReference type="ARBA" id="ARBA00023235"/>
    </source>
</evidence>
<evidence type="ECO:0000313" key="9">
    <source>
        <dbReference type="Proteomes" id="UP001595752"/>
    </source>
</evidence>
<dbReference type="EMBL" id="JBHRZT010000020">
    <property type="protein sequence ID" value="MFC3882842.1"/>
    <property type="molecule type" value="Genomic_DNA"/>
</dbReference>
<dbReference type="Pfam" id="PF01642">
    <property type="entry name" value="MM_CoA_mutase"/>
    <property type="match status" value="1"/>
</dbReference>
<feature type="domain" description="Methylmalonyl-CoA mutase alpha/beta chain catalytic" evidence="7">
    <location>
        <begin position="39"/>
        <end position="498"/>
    </location>
</feature>
<evidence type="ECO:0000256" key="4">
    <source>
        <dbReference type="ARBA" id="ARBA00022628"/>
    </source>
</evidence>
<proteinExistence type="inferred from homology"/>
<dbReference type="SUPFAM" id="SSF51703">
    <property type="entry name" value="Cobalamin (vitamin B12)-dependent enzymes"/>
    <property type="match status" value="1"/>
</dbReference>
<keyword evidence="6" id="KW-0170">Cobalt</keyword>
<dbReference type="Gene3D" id="3.40.50.280">
    <property type="entry name" value="Cobalamin-binding domain"/>
    <property type="match status" value="1"/>
</dbReference>
<comment type="cofactor">
    <cofactor evidence="1">
        <name>adenosylcob(III)alamin</name>
        <dbReference type="ChEBI" id="CHEBI:18408"/>
    </cofactor>
</comment>
<dbReference type="InterPro" id="IPR006099">
    <property type="entry name" value="MeMalonylCoA_mutase_a/b_cat"/>
</dbReference>
<dbReference type="NCBIfam" id="TIGR00641">
    <property type="entry name" value="acid_CoA_mut_N"/>
    <property type="match status" value="1"/>
</dbReference>
<dbReference type="InterPro" id="IPR058549">
    <property type="entry name" value="MeMalonylCoA_mutase_a/b_site"/>
</dbReference>
<dbReference type="InterPro" id="IPR016176">
    <property type="entry name" value="Cbl-dep_enz_cat"/>
</dbReference>
<evidence type="ECO:0000259" key="7">
    <source>
        <dbReference type="Pfam" id="PF01642"/>
    </source>
</evidence>
<comment type="caution">
    <text evidence="8">The sequence shown here is derived from an EMBL/GenBank/DDBJ whole genome shotgun (WGS) entry which is preliminary data.</text>
</comment>
<evidence type="ECO:0000256" key="2">
    <source>
        <dbReference type="ARBA" id="ARBA00008465"/>
    </source>
</evidence>
<evidence type="ECO:0000256" key="6">
    <source>
        <dbReference type="ARBA" id="ARBA00023285"/>
    </source>
</evidence>
<reference evidence="9" key="1">
    <citation type="journal article" date="2019" name="Int. J. Syst. Evol. Microbiol.">
        <title>The Global Catalogue of Microorganisms (GCM) 10K type strain sequencing project: providing services to taxonomists for standard genome sequencing and annotation.</title>
        <authorList>
            <consortium name="The Broad Institute Genomics Platform"/>
            <consortium name="The Broad Institute Genome Sequencing Center for Infectious Disease"/>
            <person name="Wu L."/>
            <person name="Ma J."/>
        </authorList>
    </citation>
    <scope>NUCLEOTIDE SEQUENCE [LARGE SCALE GENOMIC DNA]</scope>
    <source>
        <strain evidence="9">CCUG 61889</strain>
    </source>
</reference>
<dbReference type="InterPro" id="IPR036724">
    <property type="entry name" value="Cobalamin-bd_sf"/>
</dbReference>
<accession>A0ABV8AXY2</accession>
<dbReference type="Gene3D" id="3.20.20.240">
    <property type="entry name" value="Methylmalonyl-CoA mutase"/>
    <property type="match status" value="1"/>
</dbReference>
<gene>
    <name evidence="8" type="ORF">ACFOU2_04705</name>
</gene>
<dbReference type="PROSITE" id="PS00544">
    <property type="entry name" value="METMALONYL_COA_MUTASE"/>
    <property type="match status" value="1"/>
</dbReference>
<sequence length="692" mass="77167">MKTKGGLSFDEFTALSVEEWEKEVERTLKGKPVSALYTKTYEEIFLKSLYLAEDTQSFIHTHDLPGEGCLVRGSRETGYVEKAWDVAQEMNHPVIEETNRLAVSALSRGQTMLAIQLDTATKQGKDSDQAPVERAGDGVPVSCLQDVEILFKNIDLEKTPLHILTNFTVLPFLSFITAYARKHHLSMESITGTVGTDPLASLAGAGCSPLSLPDMYKQMVEAVKWTKSNAPNLKTIVVDMEAYHNGGAHAVQELAFAIATAVEYIDVCLREGLSLQEVLPRISFSFAVGSHLFMESAKLRAFKLLWSKMVKAFGGDSGQYRPYIHAKTSMTTKTKYDAYTNMLRGTIEAFAAVTGGVDSLAVTAFDGLIRPSNEFSQRIARNTQHILKEEAYLTKVIDPAGGSWYVEALTKEIAEKAWELFQKIEEQGGMFQALKQQFVQKQLSNVLVKRQQDVQTRIERVVGITHYVQPAERLNDQLPLNVTDFYDKRVTQLQAMIRNSIKVEHPSIPAFADAVLQGATISGLMNQLADSSTKEYVEPIRNWRKSAEFEELRLRVEKMEEVHQKPLTVHLVVLGQEKACKPRIELARSFFQSGGFKVDQSTSLSSANEAVQWCNEQQGEVFVLCGTDELYEELGLEVIQQLASAHHRVYVAGKQPANQRDAFICAGAKEIIELHTNAVHVLNELVNELGVN</sequence>
<dbReference type="SUPFAM" id="SSF52242">
    <property type="entry name" value="Cobalamin (vitamin B12)-binding domain"/>
    <property type="match status" value="1"/>
</dbReference>
<protein>
    <recommendedName>
        <fullName evidence="3">methylmalonyl-CoA mutase</fullName>
        <ecNumber evidence="3">5.4.99.2</ecNumber>
    </recommendedName>
</protein>
<dbReference type="InterPro" id="IPR006098">
    <property type="entry name" value="MMCoA_mutase_a_cat"/>
</dbReference>
<keyword evidence="5" id="KW-0413">Isomerase</keyword>
<dbReference type="PANTHER" id="PTHR48101:SF4">
    <property type="entry name" value="METHYLMALONYL-COA MUTASE, MITOCHONDRIAL"/>
    <property type="match status" value="1"/>
</dbReference>